<dbReference type="Pfam" id="PF01590">
    <property type="entry name" value="GAF"/>
    <property type="match status" value="1"/>
</dbReference>
<dbReference type="InterPro" id="IPR005467">
    <property type="entry name" value="His_kinase_dom"/>
</dbReference>
<evidence type="ECO:0000313" key="6">
    <source>
        <dbReference type="EMBL" id="TCS40679.1"/>
    </source>
</evidence>
<comment type="caution">
    <text evidence="6">The sequence shown here is derived from an EMBL/GenBank/DDBJ whole genome shotgun (WGS) entry which is preliminary data.</text>
</comment>
<dbReference type="Gene3D" id="3.30.450.40">
    <property type="match status" value="1"/>
</dbReference>
<feature type="domain" description="Histidine kinase" evidence="5">
    <location>
        <begin position="297"/>
        <end position="523"/>
    </location>
</feature>
<dbReference type="InterPro" id="IPR029016">
    <property type="entry name" value="GAF-like_dom_sf"/>
</dbReference>
<dbReference type="InterPro" id="IPR004358">
    <property type="entry name" value="Sig_transdc_His_kin-like_C"/>
</dbReference>
<dbReference type="GO" id="GO:0000155">
    <property type="term" value="F:phosphorelay sensor kinase activity"/>
    <property type="evidence" value="ECO:0007669"/>
    <property type="project" value="InterPro"/>
</dbReference>
<dbReference type="SUPFAM" id="SSF55781">
    <property type="entry name" value="GAF domain-like"/>
    <property type="match status" value="1"/>
</dbReference>
<dbReference type="Gene3D" id="3.30.565.10">
    <property type="entry name" value="Histidine kinase-like ATPase, C-terminal domain"/>
    <property type="match status" value="1"/>
</dbReference>
<dbReference type="Pfam" id="PF02518">
    <property type="entry name" value="HATPase_c"/>
    <property type="match status" value="1"/>
</dbReference>
<evidence type="ECO:0000256" key="4">
    <source>
        <dbReference type="SAM" id="Coils"/>
    </source>
</evidence>
<keyword evidence="7" id="KW-1185">Reference proteome</keyword>
<dbReference type="EMBL" id="SLZR01000008">
    <property type="protein sequence ID" value="TCS40679.1"/>
    <property type="molecule type" value="Genomic_DNA"/>
</dbReference>
<dbReference type="AlphaFoldDB" id="A0A4V2UJM3"/>
<feature type="coiled-coil region" evidence="4">
    <location>
        <begin position="243"/>
        <end position="274"/>
    </location>
</feature>
<evidence type="ECO:0000256" key="2">
    <source>
        <dbReference type="ARBA" id="ARBA00012438"/>
    </source>
</evidence>
<dbReference type="PANTHER" id="PTHR43065">
    <property type="entry name" value="SENSOR HISTIDINE KINASE"/>
    <property type="match status" value="1"/>
</dbReference>
<keyword evidence="4" id="KW-0175">Coiled coil</keyword>
<keyword evidence="3" id="KW-0597">Phosphoprotein</keyword>
<gene>
    <name evidence="6" type="ORF">BCF53_10835</name>
</gene>
<dbReference type="SMART" id="SM00387">
    <property type="entry name" value="HATPase_c"/>
    <property type="match status" value="1"/>
</dbReference>
<dbReference type="PRINTS" id="PR00344">
    <property type="entry name" value="BCTRLSENSOR"/>
</dbReference>
<comment type="catalytic activity">
    <reaction evidence="1">
        <text>ATP + protein L-histidine = ADP + protein N-phospho-L-histidine.</text>
        <dbReference type="EC" id="2.7.13.3"/>
    </reaction>
</comment>
<dbReference type="SMART" id="SM00065">
    <property type="entry name" value="GAF"/>
    <property type="match status" value="1"/>
</dbReference>
<reference evidence="6 7" key="1">
    <citation type="submission" date="2019-03" db="EMBL/GenBank/DDBJ databases">
        <title>Genomic Encyclopedia of Archaeal and Bacterial Type Strains, Phase II (KMG-II): from individual species to whole genera.</title>
        <authorList>
            <person name="Goeker M."/>
        </authorList>
    </citation>
    <scope>NUCLEOTIDE SEQUENCE [LARGE SCALE GENOMIC DNA]</scope>
    <source>
        <strain evidence="6 7">DSM 15388</strain>
    </source>
</reference>
<dbReference type="Proteomes" id="UP000295793">
    <property type="component" value="Unassembled WGS sequence"/>
</dbReference>
<accession>A0A4V2UJM3</accession>
<organism evidence="6 7">
    <name type="scientific">Reinekea marinisedimentorum</name>
    <dbReference type="NCBI Taxonomy" id="230495"/>
    <lineage>
        <taxon>Bacteria</taxon>
        <taxon>Pseudomonadati</taxon>
        <taxon>Pseudomonadota</taxon>
        <taxon>Gammaproteobacteria</taxon>
        <taxon>Oceanospirillales</taxon>
        <taxon>Saccharospirillaceae</taxon>
        <taxon>Reinekea</taxon>
    </lineage>
</organism>
<name>A0A4V2UJM3_9GAMM</name>
<dbReference type="CDD" id="cd00082">
    <property type="entry name" value="HisKA"/>
    <property type="match status" value="1"/>
</dbReference>
<evidence type="ECO:0000259" key="5">
    <source>
        <dbReference type="PROSITE" id="PS50109"/>
    </source>
</evidence>
<evidence type="ECO:0000313" key="7">
    <source>
        <dbReference type="Proteomes" id="UP000295793"/>
    </source>
</evidence>
<evidence type="ECO:0000256" key="3">
    <source>
        <dbReference type="ARBA" id="ARBA00022553"/>
    </source>
</evidence>
<protein>
    <recommendedName>
        <fullName evidence="2">histidine kinase</fullName>
        <ecNumber evidence="2">2.7.13.3</ecNumber>
    </recommendedName>
</protein>
<dbReference type="PANTHER" id="PTHR43065:SF42">
    <property type="entry name" value="TWO-COMPONENT SENSOR PPRA"/>
    <property type="match status" value="1"/>
</dbReference>
<dbReference type="Gene3D" id="1.10.287.130">
    <property type="match status" value="1"/>
</dbReference>
<proteinExistence type="predicted"/>
<dbReference type="EC" id="2.7.13.3" evidence="2"/>
<dbReference type="InterPro" id="IPR003018">
    <property type="entry name" value="GAF"/>
</dbReference>
<dbReference type="InterPro" id="IPR003594">
    <property type="entry name" value="HATPase_dom"/>
</dbReference>
<sequence length="527" mass="57914">MHCYLTLNDETQTASVLDAHGEPGALLGETLSFSDASQLLSVAEKTGYFVFKGLRFSVKPLLSKAGASCYLVFQESDIDYEKTRSLTRALEVLRNISQDLDQCKTLDEIYYCSVNGVLHYLDFDRAAIFLLNPDGESIVGTWGTDCNGAIRDEHSLVERLQDSPWYQGAVNAAGKVYVQQNASLFENHEVVGHGWHAVAAIRYSEDTVGWLVADNLIHSRHFSPNDQTLMLLFSQTIGQWIARFKAEQNLKELNESLEQKVEQKTSELQDIIHSLATTRENLVSTEKARTLANFTAGIAHEINNPIGFIRSNLSFIGKVSGKVVESVSQLDSALVGHSIEHLKEVEEVIEESVQGLDRVTHIISLLQPLNNLSDEQHQSFDVIQSIDFIILSLEKNADCISVMQPENPITVELPMQVFTLALENVLTNALEAVQDNPGPAITVRVIEQDDHIAVEVTDNGIGISAANLNSIFDPFFTTKAVGDGVGLGLSLSENLVKMINGSIKVTSTEGKGTSMTLVFPRGIKLNG</sequence>
<dbReference type="InterPro" id="IPR036890">
    <property type="entry name" value="HATPase_C_sf"/>
</dbReference>
<dbReference type="SUPFAM" id="SSF55874">
    <property type="entry name" value="ATPase domain of HSP90 chaperone/DNA topoisomerase II/histidine kinase"/>
    <property type="match status" value="1"/>
</dbReference>
<evidence type="ECO:0000256" key="1">
    <source>
        <dbReference type="ARBA" id="ARBA00000085"/>
    </source>
</evidence>
<dbReference type="InterPro" id="IPR003661">
    <property type="entry name" value="HisK_dim/P_dom"/>
</dbReference>
<dbReference type="PROSITE" id="PS50109">
    <property type="entry name" value="HIS_KIN"/>
    <property type="match status" value="1"/>
</dbReference>